<protein>
    <submittedName>
        <fullName evidence="1">Uncharacterized protein</fullName>
    </submittedName>
</protein>
<evidence type="ECO:0000313" key="1">
    <source>
        <dbReference type="EMBL" id="MFH8546599.1"/>
    </source>
</evidence>
<comment type="caution">
    <text evidence="1">The sequence shown here is derived from an EMBL/GenBank/DDBJ whole genome shotgun (WGS) entry which is preliminary data.</text>
</comment>
<dbReference type="Proteomes" id="UP001610818">
    <property type="component" value="Unassembled WGS sequence"/>
</dbReference>
<organism evidence="1 2">
    <name type="scientific">Streptomyces longisporoflavus</name>
    <dbReference type="NCBI Taxonomy" id="28044"/>
    <lineage>
        <taxon>Bacteria</taxon>
        <taxon>Bacillati</taxon>
        <taxon>Actinomycetota</taxon>
        <taxon>Actinomycetes</taxon>
        <taxon>Kitasatosporales</taxon>
        <taxon>Streptomycetaceae</taxon>
        <taxon>Streptomyces</taxon>
    </lineage>
</organism>
<name>A0ABW7QNN2_9ACTN</name>
<accession>A0ABW7QNN2</accession>
<evidence type="ECO:0000313" key="2">
    <source>
        <dbReference type="Proteomes" id="UP001610818"/>
    </source>
</evidence>
<reference evidence="1 2" key="1">
    <citation type="submission" date="2024-10" db="EMBL/GenBank/DDBJ databases">
        <title>The Natural Products Discovery Center: Release of the First 8490 Sequenced Strains for Exploring Actinobacteria Biosynthetic Diversity.</title>
        <authorList>
            <person name="Kalkreuter E."/>
            <person name="Kautsar S.A."/>
            <person name="Yang D."/>
            <person name="Bader C.D."/>
            <person name="Teijaro C.N."/>
            <person name="Fluegel L."/>
            <person name="Davis C.M."/>
            <person name="Simpson J.R."/>
            <person name="Lauterbach L."/>
            <person name="Steele A.D."/>
            <person name="Gui C."/>
            <person name="Meng S."/>
            <person name="Li G."/>
            <person name="Viehrig K."/>
            <person name="Ye F."/>
            <person name="Su P."/>
            <person name="Kiefer A.F."/>
            <person name="Nichols A."/>
            <person name="Cepeda A.J."/>
            <person name="Yan W."/>
            <person name="Fan B."/>
            <person name="Jiang Y."/>
            <person name="Adhikari A."/>
            <person name="Zheng C.-J."/>
            <person name="Schuster L."/>
            <person name="Cowan T.M."/>
            <person name="Smanski M.J."/>
            <person name="Chevrette M.G."/>
            <person name="De Carvalho L.P.S."/>
            <person name="Shen B."/>
        </authorList>
    </citation>
    <scope>NUCLEOTIDE SEQUENCE [LARGE SCALE GENOMIC DNA]</scope>
    <source>
        <strain evidence="1 2">NPDC017990</strain>
    </source>
</reference>
<dbReference type="EMBL" id="JBIRGQ010000003">
    <property type="protein sequence ID" value="MFH8546599.1"/>
    <property type="molecule type" value="Genomic_DNA"/>
</dbReference>
<keyword evidence="2" id="KW-1185">Reference proteome</keyword>
<gene>
    <name evidence="1" type="ORF">ACH4F9_16485</name>
</gene>
<proteinExistence type="predicted"/>
<sequence>MSGGSLPGVGCRAVVGVGEGGVQAGVSLVSFGTVGWESFEELPVAGGGRGWW</sequence>
<dbReference type="RefSeq" id="WP_397712273.1">
    <property type="nucleotide sequence ID" value="NZ_JBIRGN010000003.1"/>
</dbReference>